<evidence type="ECO:0000259" key="1">
    <source>
        <dbReference type="Pfam" id="PF00534"/>
    </source>
</evidence>
<evidence type="ECO:0008006" key="5">
    <source>
        <dbReference type="Google" id="ProtNLM"/>
    </source>
</evidence>
<feature type="domain" description="Glycosyltransferase subfamily 4-like N-terminal" evidence="2">
    <location>
        <begin position="14"/>
        <end position="154"/>
    </location>
</feature>
<dbReference type="GO" id="GO:0016020">
    <property type="term" value="C:membrane"/>
    <property type="evidence" value="ECO:0007669"/>
    <property type="project" value="TreeGrafter"/>
</dbReference>
<comment type="caution">
    <text evidence="3">The sequence shown here is derived from an EMBL/GenBank/DDBJ whole genome shotgun (WGS) entry which is preliminary data.</text>
</comment>
<dbReference type="InterPro" id="IPR028098">
    <property type="entry name" value="Glyco_trans_4-like_N"/>
</dbReference>
<evidence type="ECO:0000313" key="3">
    <source>
        <dbReference type="EMBL" id="PIU03845.1"/>
    </source>
</evidence>
<organism evidence="3 4">
    <name type="scientific">Candidatus Shapirobacteria bacterium CG08_land_8_20_14_0_20_39_18</name>
    <dbReference type="NCBI Taxonomy" id="1974883"/>
    <lineage>
        <taxon>Bacteria</taxon>
        <taxon>Candidatus Shapironibacteriota</taxon>
    </lineage>
</organism>
<dbReference type="AlphaFoldDB" id="A0A2M6XDU3"/>
<dbReference type="GO" id="GO:0004377">
    <property type="term" value="F:GDP-Man:Man(3)GlcNAc(2)-PP-Dol alpha-1,2-mannosyltransferase activity"/>
    <property type="evidence" value="ECO:0007669"/>
    <property type="project" value="InterPro"/>
</dbReference>
<feature type="domain" description="Glycosyl transferase family 1" evidence="1">
    <location>
        <begin position="158"/>
        <end position="325"/>
    </location>
</feature>
<dbReference type="PANTHER" id="PTHR45919:SF1">
    <property type="entry name" value="GDP-MAN:MAN(3)GLCNAC(2)-PP-DOL ALPHA-1,2-MANNOSYLTRANSFERASE"/>
    <property type="match status" value="1"/>
</dbReference>
<dbReference type="Pfam" id="PF00534">
    <property type="entry name" value="Glycos_transf_1"/>
    <property type="match status" value="1"/>
</dbReference>
<dbReference type="Proteomes" id="UP000228996">
    <property type="component" value="Unassembled WGS sequence"/>
</dbReference>
<name>A0A2M6XDU3_9BACT</name>
<sequence>MKKALFFDPYLDTVGGGERYMLTLVVYLLSQGWKIDLIWDQPNIVKKIRERFGFDLDKVNFIFNPKNLIEKLKLTKNYDLVFWLSDGSVPLLFGKNNILHFQVPFRNVNGKSLLNKIKLSRINNIVCNSSFTKEVIDKEFGINSRVIFPPIDVDSFSPAKKENSIIYVGRFSQLLQAKRQDILIKVFKKMIDSGLKNWKLILTGAVDIGGDDYYQELLKMAKNYPIQVIKNPDFQTVKKLYAQSKIFWSASGYGIDEQKEPQKVEHFGMTIVEAMVSGCIPLVVEKGGAKEIIIDQENGFFWETEDQLIEVTKKILDDEKLLEKIQGKVIESGRRFSVENFTNKFNEII</sequence>
<dbReference type="Gene3D" id="3.40.50.2000">
    <property type="entry name" value="Glycogen Phosphorylase B"/>
    <property type="match status" value="2"/>
</dbReference>
<dbReference type="SUPFAM" id="SSF53756">
    <property type="entry name" value="UDP-Glycosyltransferase/glycogen phosphorylase"/>
    <property type="match status" value="1"/>
</dbReference>
<accession>A0A2M6XDU3</accession>
<protein>
    <recommendedName>
        <fullName evidence="5">Glycosyl transferase family 1 domain-containing protein</fullName>
    </recommendedName>
</protein>
<evidence type="ECO:0000259" key="2">
    <source>
        <dbReference type="Pfam" id="PF13439"/>
    </source>
</evidence>
<evidence type="ECO:0000313" key="4">
    <source>
        <dbReference type="Proteomes" id="UP000228996"/>
    </source>
</evidence>
<dbReference type="PANTHER" id="PTHR45919">
    <property type="entry name" value="GDP-MAN:MAN(3)GLCNAC(2)-PP-DOL ALPHA-1,2-MANNOSYLTRANSFERASE"/>
    <property type="match status" value="1"/>
</dbReference>
<dbReference type="EMBL" id="PEYO01000005">
    <property type="protein sequence ID" value="PIU03845.1"/>
    <property type="molecule type" value="Genomic_DNA"/>
</dbReference>
<gene>
    <name evidence="3" type="ORF">COT44_01010</name>
</gene>
<dbReference type="InterPro" id="IPR038013">
    <property type="entry name" value="ALG11"/>
</dbReference>
<reference evidence="4" key="1">
    <citation type="submission" date="2017-09" db="EMBL/GenBank/DDBJ databases">
        <title>Depth-based differentiation of microbial function through sediment-hosted aquifers and enrichment of novel symbionts in the deep terrestrial subsurface.</title>
        <authorList>
            <person name="Probst A.J."/>
            <person name="Ladd B."/>
            <person name="Jarett J.K."/>
            <person name="Geller-Mcgrath D.E."/>
            <person name="Sieber C.M.K."/>
            <person name="Emerson J.B."/>
            <person name="Anantharaman K."/>
            <person name="Thomas B.C."/>
            <person name="Malmstrom R."/>
            <person name="Stieglmeier M."/>
            <person name="Klingl A."/>
            <person name="Woyke T."/>
            <person name="Ryan C.M."/>
            <person name="Banfield J.F."/>
        </authorList>
    </citation>
    <scope>NUCLEOTIDE SEQUENCE [LARGE SCALE GENOMIC DNA]</scope>
</reference>
<dbReference type="Pfam" id="PF13439">
    <property type="entry name" value="Glyco_transf_4"/>
    <property type="match status" value="1"/>
</dbReference>
<dbReference type="GO" id="GO:0006487">
    <property type="term" value="P:protein N-linked glycosylation"/>
    <property type="evidence" value="ECO:0007669"/>
    <property type="project" value="TreeGrafter"/>
</dbReference>
<proteinExistence type="predicted"/>
<dbReference type="InterPro" id="IPR001296">
    <property type="entry name" value="Glyco_trans_1"/>
</dbReference>